<dbReference type="InterPro" id="IPR002110">
    <property type="entry name" value="Ankyrin_rpt"/>
</dbReference>
<dbReference type="InParanoid" id="K3WTH2"/>
<dbReference type="SMART" id="SM00248">
    <property type="entry name" value="ANK"/>
    <property type="match status" value="4"/>
</dbReference>
<name>K3WTH2_GLOUD</name>
<dbReference type="PROSITE" id="PS50088">
    <property type="entry name" value="ANK_REPEAT"/>
    <property type="match status" value="1"/>
</dbReference>
<dbReference type="Pfam" id="PF12796">
    <property type="entry name" value="Ank_2"/>
    <property type="match status" value="1"/>
</dbReference>
<dbReference type="VEuPathDB" id="FungiDB:PYU1_G008250"/>
<reference evidence="2" key="3">
    <citation type="submission" date="2015-02" db="UniProtKB">
        <authorList>
            <consortium name="EnsemblProtists"/>
        </authorList>
    </citation>
    <scope>IDENTIFICATION</scope>
    <source>
        <strain evidence="2">DAOM BR144</strain>
    </source>
</reference>
<dbReference type="EMBL" id="GL376619">
    <property type="status" value="NOT_ANNOTATED_CDS"/>
    <property type="molecule type" value="Genomic_DNA"/>
</dbReference>
<evidence type="ECO:0000313" key="2">
    <source>
        <dbReference type="EnsemblProtists" id="PYU1_T008266"/>
    </source>
</evidence>
<dbReference type="Gene3D" id="1.25.40.20">
    <property type="entry name" value="Ankyrin repeat-containing domain"/>
    <property type="match status" value="1"/>
</dbReference>
<protein>
    <submittedName>
        <fullName evidence="2">Uncharacterized protein</fullName>
    </submittedName>
</protein>
<reference evidence="3" key="1">
    <citation type="journal article" date="2010" name="Genome Biol.">
        <title>Genome sequence of the necrotrophic plant pathogen Pythium ultimum reveals original pathogenicity mechanisms and effector repertoire.</title>
        <authorList>
            <person name="Levesque C.A."/>
            <person name="Brouwer H."/>
            <person name="Cano L."/>
            <person name="Hamilton J.P."/>
            <person name="Holt C."/>
            <person name="Huitema E."/>
            <person name="Raffaele S."/>
            <person name="Robideau G.P."/>
            <person name="Thines M."/>
            <person name="Win J."/>
            <person name="Zerillo M.M."/>
            <person name="Beakes G.W."/>
            <person name="Boore J.L."/>
            <person name="Busam D."/>
            <person name="Dumas B."/>
            <person name="Ferriera S."/>
            <person name="Fuerstenberg S.I."/>
            <person name="Gachon C.M."/>
            <person name="Gaulin E."/>
            <person name="Govers F."/>
            <person name="Grenville-Briggs L."/>
            <person name="Horner N."/>
            <person name="Hostetler J."/>
            <person name="Jiang R.H."/>
            <person name="Johnson J."/>
            <person name="Krajaejun T."/>
            <person name="Lin H."/>
            <person name="Meijer H.J."/>
            <person name="Moore B."/>
            <person name="Morris P."/>
            <person name="Phuntmart V."/>
            <person name="Puiu D."/>
            <person name="Shetty J."/>
            <person name="Stajich J.E."/>
            <person name="Tripathy S."/>
            <person name="Wawra S."/>
            <person name="van West P."/>
            <person name="Whitty B.R."/>
            <person name="Coutinho P.M."/>
            <person name="Henrissat B."/>
            <person name="Martin F."/>
            <person name="Thomas P.D."/>
            <person name="Tyler B.M."/>
            <person name="De Vries R.P."/>
            <person name="Kamoun S."/>
            <person name="Yandell M."/>
            <person name="Tisserat N."/>
            <person name="Buell C.R."/>
        </authorList>
    </citation>
    <scope>NUCLEOTIDE SEQUENCE</scope>
    <source>
        <strain evidence="3">DAOM:BR144</strain>
    </source>
</reference>
<proteinExistence type="predicted"/>
<dbReference type="AlphaFoldDB" id="K3WTH2"/>
<dbReference type="SUPFAM" id="SSF48403">
    <property type="entry name" value="Ankyrin repeat"/>
    <property type="match status" value="1"/>
</dbReference>
<organism evidence="2 3">
    <name type="scientific">Globisporangium ultimum (strain ATCC 200006 / CBS 805.95 / DAOM BR144)</name>
    <name type="common">Pythium ultimum</name>
    <dbReference type="NCBI Taxonomy" id="431595"/>
    <lineage>
        <taxon>Eukaryota</taxon>
        <taxon>Sar</taxon>
        <taxon>Stramenopiles</taxon>
        <taxon>Oomycota</taxon>
        <taxon>Peronosporomycetes</taxon>
        <taxon>Pythiales</taxon>
        <taxon>Pythiaceae</taxon>
        <taxon>Globisporangium</taxon>
    </lineage>
</organism>
<dbReference type="PANTHER" id="PTHR44207:SF1">
    <property type="entry name" value="SURFACE ANTIGEN BSPA-LIKE"/>
    <property type="match status" value="1"/>
</dbReference>
<dbReference type="Proteomes" id="UP000019132">
    <property type="component" value="Unassembled WGS sequence"/>
</dbReference>
<dbReference type="Pfam" id="PF00023">
    <property type="entry name" value="Ank"/>
    <property type="match status" value="1"/>
</dbReference>
<dbReference type="PANTHER" id="PTHR44207">
    <property type="entry name" value="SURFACE ANTIGEN BSPA-LIKE-RELATED"/>
    <property type="match status" value="1"/>
</dbReference>
<feature type="repeat" description="ANK" evidence="1">
    <location>
        <begin position="115"/>
        <end position="142"/>
    </location>
</feature>
<evidence type="ECO:0000256" key="1">
    <source>
        <dbReference type="PROSITE-ProRule" id="PRU00023"/>
    </source>
</evidence>
<accession>K3WTH2</accession>
<reference evidence="3" key="2">
    <citation type="submission" date="2010-04" db="EMBL/GenBank/DDBJ databases">
        <authorList>
            <person name="Buell R."/>
            <person name="Hamilton J."/>
            <person name="Hostetler J."/>
        </authorList>
    </citation>
    <scope>NUCLEOTIDE SEQUENCE [LARGE SCALE GENOMIC DNA]</scope>
    <source>
        <strain evidence="3">DAOM:BR144</strain>
    </source>
</reference>
<dbReference type="HOGENOM" id="CLU_1144533_0_0_1"/>
<evidence type="ECO:0000313" key="3">
    <source>
        <dbReference type="Proteomes" id="UP000019132"/>
    </source>
</evidence>
<keyword evidence="3" id="KW-1185">Reference proteome</keyword>
<keyword evidence="1" id="KW-0040">ANK repeat</keyword>
<sequence>MVTSQHRYLQIVKFLVAMGADQTCYRERGRDAFCVCSRAGNVATVWYFVKLGLVRKRGTRFLVNALTDAVEGGHAKIVEYIHHVQDISHDDINDSLFSVVQFRRVGVAELLLKNGGTTPFGYGAEHGNLEVVQFMVQHGADVMGSRTFRDEEAIQAIVEAGGTDLLQAMRSLKGDEIDFRLAYTCEARDIEVIKLLVANGAAVNAYWEETCDDIHFRLTPLRCQFYAASLSPDDGDKATIHIR</sequence>
<dbReference type="InterPro" id="IPR036770">
    <property type="entry name" value="Ankyrin_rpt-contain_sf"/>
</dbReference>
<dbReference type="PROSITE" id="PS50297">
    <property type="entry name" value="ANK_REP_REGION"/>
    <property type="match status" value="1"/>
</dbReference>
<dbReference type="EnsemblProtists" id="PYU1_T008266">
    <property type="protein sequence ID" value="PYU1_T008266"/>
    <property type="gene ID" value="PYU1_G008250"/>
</dbReference>
<dbReference type="STRING" id="431595.K3WTH2"/>